<name>A0A7J6T9Z3_PEROL</name>
<comment type="similarity">
    <text evidence="1">Belongs to the peptidase A1 family.</text>
</comment>
<keyword evidence="3" id="KW-0064">Aspartyl protease</keyword>
<keyword evidence="4" id="KW-0378">Hydrolase</keyword>
<evidence type="ECO:0000313" key="6">
    <source>
        <dbReference type="EMBL" id="KAF4707122.1"/>
    </source>
</evidence>
<dbReference type="PANTHER" id="PTHR47966:SF51">
    <property type="entry name" value="BETA-SITE APP-CLEAVING ENZYME, ISOFORM A-RELATED"/>
    <property type="match status" value="1"/>
</dbReference>
<organism evidence="7 8">
    <name type="scientific">Perkinsus olseni</name>
    <name type="common">Perkinsus atlanticus</name>
    <dbReference type="NCBI Taxonomy" id="32597"/>
    <lineage>
        <taxon>Eukaryota</taxon>
        <taxon>Sar</taxon>
        <taxon>Alveolata</taxon>
        <taxon>Perkinsozoa</taxon>
        <taxon>Perkinsea</taxon>
        <taxon>Perkinsida</taxon>
        <taxon>Perkinsidae</taxon>
        <taxon>Perkinsus</taxon>
    </lineage>
</organism>
<protein>
    <recommendedName>
        <fullName evidence="5">Peptidase A1 domain-containing protein</fullName>
    </recommendedName>
</protein>
<comment type="caution">
    <text evidence="7">The sequence shown here is derived from an EMBL/GenBank/DDBJ whole genome shotgun (WGS) entry which is preliminary data.</text>
</comment>
<gene>
    <name evidence="6" type="ORF">FOZ62_030058</name>
    <name evidence="7" type="ORF">FOZ63_028669</name>
</gene>
<dbReference type="GO" id="GO:0006508">
    <property type="term" value="P:proteolysis"/>
    <property type="evidence" value="ECO:0007669"/>
    <property type="project" value="UniProtKB-KW"/>
</dbReference>
<dbReference type="CDD" id="cd05471">
    <property type="entry name" value="pepsin_like"/>
    <property type="match status" value="1"/>
</dbReference>
<evidence type="ECO:0000256" key="3">
    <source>
        <dbReference type="ARBA" id="ARBA00022750"/>
    </source>
</evidence>
<evidence type="ECO:0000313" key="9">
    <source>
        <dbReference type="Proteomes" id="UP000574390"/>
    </source>
</evidence>
<dbReference type="InterPro" id="IPR001461">
    <property type="entry name" value="Aspartic_peptidase_A1"/>
</dbReference>
<dbReference type="SUPFAM" id="SSF50630">
    <property type="entry name" value="Acid proteases"/>
    <property type="match status" value="1"/>
</dbReference>
<evidence type="ECO:0000256" key="4">
    <source>
        <dbReference type="ARBA" id="ARBA00022801"/>
    </source>
</evidence>
<evidence type="ECO:0000256" key="1">
    <source>
        <dbReference type="ARBA" id="ARBA00007447"/>
    </source>
</evidence>
<feature type="domain" description="Peptidase A1" evidence="5">
    <location>
        <begin position="16"/>
        <end position="274"/>
    </location>
</feature>
<evidence type="ECO:0000313" key="8">
    <source>
        <dbReference type="Proteomes" id="UP000553632"/>
    </source>
</evidence>
<keyword evidence="2" id="KW-0645">Protease</keyword>
<proteinExistence type="inferred from homology"/>
<dbReference type="Proteomes" id="UP000553632">
    <property type="component" value="Unassembled WGS sequence"/>
</dbReference>
<dbReference type="Proteomes" id="UP000574390">
    <property type="component" value="Unassembled WGS sequence"/>
</dbReference>
<dbReference type="AlphaFoldDB" id="A0A7J6T9Z3"/>
<accession>A0A7J6T9Z3</accession>
<dbReference type="EMBL" id="JABANM010029940">
    <property type="protein sequence ID" value="KAF4707122.1"/>
    <property type="molecule type" value="Genomic_DNA"/>
</dbReference>
<dbReference type="EMBL" id="JABANO010012462">
    <property type="protein sequence ID" value="KAF4741761.1"/>
    <property type="molecule type" value="Genomic_DNA"/>
</dbReference>
<sequence length="274" mass="30149">MLLMRREIVNPVFARYGLVANLSVNHQNLGALVNTETPLMFFILEEFCPPQFCLGVHGCFDCDLSECSFPLQNLAKMTFKDGRTISLIETPAFLDVPEQDRQPASFGSEMKVKSSYPAPFALLGLGFRQDRTLNLFRNPVIDQLVRGPSGYNKSRSVSLYLESGPFARGEVLLGGVDPDKFIGPLAPVPVVDEGHWMLHLLAVYVGGASRRPAGLHAILDTGTNGIYIPTKAGEDLITLVKAGVEKLIDIRINGGVYEIDRADRDYLPILSARQ</sequence>
<evidence type="ECO:0000313" key="7">
    <source>
        <dbReference type="EMBL" id="KAF4741761.1"/>
    </source>
</evidence>
<evidence type="ECO:0000259" key="5">
    <source>
        <dbReference type="PROSITE" id="PS51767"/>
    </source>
</evidence>
<dbReference type="PANTHER" id="PTHR47966">
    <property type="entry name" value="BETA-SITE APP-CLEAVING ENZYME, ISOFORM A-RELATED"/>
    <property type="match status" value="1"/>
</dbReference>
<reference evidence="8 9" key="1">
    <citation type="submission" date="2020-04" db="EMBL/GenBank/DDBJ databases">
        <title>Perkinsus olseni comparative genomics.</title>
        <authorList>
            <person name="Bogema D.R."/>
        </authorList>
    </citation>
    <scope>NUCLEOTIDE SEQUENCE [LARGE SCALE GENOMIC DNA]</scope>
    <source>
        <strain evidence="6">ATCC PRA-205</strain>
        <strain evidence="7 8">ATCC PRA-207</strain>
    </source>
</reference>
<keyword evidence="8" id="KW-1185">Reference proteome</keyword>
<evidence type="ECO:0000256" key="2">
    <source>
        <dbReference type="ARBA" id="ARBA00022670"/>
    </source>
</evidence>
<dbReference type="Pfam" id="PF00026">
    <property type="entry name" value="Asp"/>
    <property type="match status" value="1"/>
</dbReference>
<dbReference type="GO" id="GO:0004190">
    <property type="term" value="F:aspartic-type endopeptidase activity"/>
    <property type="evidence" value="ECO:0007669"/>
    <property type="project" value="UniProtKB-KW"/>
</dbReference>
<dbReference type="InterPro" id="IPR033121">
    <property type="entry name" value="PEPTIDASE_A1"/>
</dbReference>
<dbReference type="PROSITE" id="PS51767">
    <property type="entry name" value="PEPTIDASE_A1"/>
    <property type="match status" value="1"/>
</dbReference>
<dbReference type="Gene3D" id="2.40.70.10">
    <property type="entry name" value="Acid Proteases"/>
    <property type="match status" value="1"/>
</dbReference>
<dbReference type="InterPro" id="IPR034164">
    <property type="entry name" value="Pepsin-like_dom"/>
</dbReference>
<dbReference type="InterPro" id="IPR021109">
    <property type="entry name" value="Peptidase_aspartic_dom_sf"/>
</dbReference>